<keyword evidence="11" id="KW-1185">Reference proteome</keyword>
<dbReference type="InterPro" id="IPR036388">
    <property type="entry name" value="WH-like_DNA-bd_sf"/>
</dbReference>
<evidence type="ECO:0000313" key="10">
    <source>
        <dbReference type="EMBL" id="MBB3039207.1"/>
    </source>
</evidence>
<dbReference type="Proteomes" id="UP000567922">
    <property type="component" value="Unassembled WGS sequence"/>
</dbReference>
<organism evidence="10 11">
    <name type="scientific">Hoyosella altamirensis</name>
    <dbReference type="NCBI Taxonomy" id="616997"/>
    <lineage>
        <taxon>Bacteria</taxon>
        <taxon>Bacillati</taxon>
        <taxon>Actinomycetota</taxon>
        <taxon>Actinomycetes</taxon>
        <taxon>Mycobacteriales</taxon>
        <taxon>Hoyosellaceae</taxon>
        <taxon>Hoyosella</taxon>
    </lineage>
</organism>
<dbReference type="InterPro" id="IPR029016">
    <property type="entry name" value="GAF-like_dom_sf"/>
</dbReference>
<evidence type="ECO:0000256" key="1">
    <source>
        <dbReference type="ARBA" id="ARBA00022798"/>
    </source>
</evidence>
<keyword evidence="3 10" id="KW-0238">DNA-binding</keyword>
<evidence type="ECO:0000259" key="9">
    <source>
        <dbReference type="PROSITE" id="PS51078"/>
    </source>
</evidence>
<evidence type="ECO:0000259" key="8">
    <source>
        <dbReference type="PROSITE" id="PS51077"/>
    </source>
</evidence>
<comment type="function">
    <text evidence="5">May be an activator protein for the gylABX operon.</text>
</comment>
<dbReference type="Gene3D" id="3.30.450.40">
    <property type="match status" value="1"/>
</dbReference>
<dbReference type="FunFam" id="1.10.10.10:FF:000056">
    <property type="entry name" value="IclR family transcriptional regulator"/>
    <property type="match status" value="1"/>
</dbReference>
<dbReference type="PROSITE" id="PS51077">
    <property type="entry name" value="HTH_ICLR"/>
    <property type="match status" value="1"/>
</dbReference>
<dbReference type="InterPro" id="IPR036390">
    <property type="entry name" value="WH_DNA-bd_sf"/>
</dbReference>
<dbReference type="RefSeq" id="WP_064439431.1">
    <property type="nucleotide sequence ID" value="NZ_BDDI01000004.1"/>
</dbReference>
<dbReference type="InterPro" id="IPR014757">
    <property type="entry name" value="Tscrpt_reg_IclR_C"/>
</dbReference>
<feature type="domain" description="HTH iclR-type" evidence="8">
    <location>
        <begin position="23"/>
        <end position="84"/>
    </location>
</feature>
<reference evidence="10 11" key="1">
    <citation type="submission" date="2020-08" db="EMBL/GenBank/DDBJ databases">
        <title>Sequencing the genomes of 1000 actinobacteria strains.</title>
        <authorList>
            <person name="Klenk H.-P."/>
        </authorList>
    </citation>
    <scope>NUCLEOTIDE SEQUENCE [LARGE SCALE GENOMIC DNA]</scope>
    <source>
        <strain evidence="10 11">DSM 45258</strain>
    </source>
</reference>
<evidence type="ECO:0000256" key="3">
    <source>
        <dbReference type="ARBA" id="ARBA00023125"/>
    </source>
</evidence>
<dbReference type="InterPro" id="IPR005471">
    <property type="entry name" value="Tscrpt_reg_IclR_N"/>
</dbReference>
<name>A0A839RS84_9ACTN</name>
<dbReference type="GO" id="GO:0003677">
    <property type="term" value="F:DNA binding"/>
    <property type="evidence" value="ECO:0007669"/>
    <property type="project" value="UniProtKB-KW"/>
</dbReference>
<evidence type="ECO:0000256" key="7">
    <source>
        <dbReference type="SAM" id="MobiDB-lite"/>
    </source>
</evidence>
<accession>A0A839RS84</accession>
<dbReference type="SUPFAM" id="SSF46785">
    <property type="entry name" value="Winged helix' DNA-binding domain"/>
    <property type="match status" value="1"/>
</dbReference>
<evidence type="ECO:0000256" key="5">
    <source>
        <dbReference type="ARBA" id="ARBA00058938"/>
    </source>
</evidence>
<dbReference type="GO" id="GO:0045892">
    <property type="term" value="P:negative regulation of DNA-templated transcription"/>
    <property type="evidence" value="ECO:0007669"/>
    <property type="project" value="TreeGrafter"/>
</dbReference>
<gene>
    <name evidence="10" type="ORF">FHU29_003676</name>
</gene>
<dbReference type="PANTHER" id="PTHR30136:SF24">
    <property type="entry name" value="HTH-TYPE TRANSCRIPTIONAL REPRESSOR ALLR"/>
    <property type="match status" value="1"/>
</dbReference>
<feature type="region of interest" description="Disordered" evidence="7">
    <location>
        <begin position="1"/>
        <end position="24"/>
    </location>
</feature>
<dbReference type="PANTHER" id="PTHR30136">
    <property type="entry name" value="HELIX-TURN-HELIX TRANSCRIPTIONAL REGULATOR, ICLR FAMILY"/>
    <property type="match status" value="1"/>
</dbReference>
<evidence type="ECO:0000256" key="4">
    <source>
        <dbReference type="ARBA" id="ARBA00023163"/>
    </source>
</evidence>
<dbReference type="Gene3D" id="1.10.10.10">
    <property type="entry name" value="Winged helix-like DNA-binding domain superfamily/Winged helix DNA-binding domain"/>
    <property type="match status" value="1"/>
</dbReference>
<dbReference type="PROSITE" id="PS51078">
    <property type="entry name" value="ICLR_ED"/>
    <property type="match status" value="1"/>
</dbReference>
<keyword evidence="4" id="KW-0804">Transcription</keyword>
<dbReference type="SUPFAM" id="SSF55781">
    <property type="entry name" value="GAF domain-like"/>
    <property type="match status" value="1"/>
</dbReference>
<evidence type="ECO:0000313" key="11">
    <source>
        <dbReference type="Proteomes" id="UP000567922"/>
    </source>
</evidence>
<dbReference type="GO" id="GO:0006071">
    <property type="term" value="P:glycerol metabolic process"/>
    <property type="evidence" value="ECO:0007669"/>
    <property type="project" value="UniProtKB-KW"/>
</dbReference>
<dbReference type="InterPro" id="IPR050707">
    <property type="entry name" value="HTH_MetabolicPath_Reg"/>
</dbReference>
<dbReference type="SMART" id="SM00346">
    <property type="entry name" value="HTH_ICLR"/>
    <property type="match status" value="1"/>
</dbReference>
<sequence>MGNEAQNSTDQTGKRGGDSPGGVQSVDRAITILEILAREGEVGVSDVAKEVGVHKSTAFRLLAALEDRDFVEQSAERGKYRLAFGVLRLASAIPARIDMVRQAQPIVEGLASELGETINLAVVREHYAVNVQQARSSAAVASQNWVGQLTPLHATSSGKILLAYMSDEQRDSILDKAGLPPLTPHTVTSRKALLNELAEVEKVGFATAFEELEAGLNAAAVPIRDHTGYVVGALSASGPAFRFDTDWIKGAEADIRLAGNRISHRLGWLERAPRAGGDGSTAT</sequence>
<evidence type="ECO:0000256" key="6">
    <source>
        <dbReference type="ARBA" id="ARBA00070406"/>
    </source>
</evidence>
<feature type="compositionally biased region" description="Polar residues" evidence="7">
    <location>
        <begin position="1"/>
        <end position="11"/>
    </location>
</feature>
<protein>
    <recommendedName>
        <fullName evidence="6">Glycerol operon regulatory protein</fullName>
    </recommendedName>
</protein>
<dbReference type="AlphaFoldDB" id="A0A839RS84"/>
<dbReference type="EMBL" id="JACHWS010000003">
    <property type="protein sequence ID" value="MBB3039207.1"/>
    <property type="molecule type" value="Genomic_DNA"/>
</dbReference>
<dbReference type="OrthoDB" id="7274111at2"/>
<keyword evidence="1" id="KW-0319">Glycerol metabolism</keyword>
<dbReference type="Pfam" id="PF01614">
    <property type="entry name" value="IclR_C"/>
    <property type="match status" value="1"/>
</dbReference>
<evidence type="ECO:0000256" key="2">
    <source>
        <dbReference type="ARBA" id="ARBA00023015"/>
    </source>
</evidence>
<dbReference type="Pfam" id="PF09339">
    <property type="entry name" value="HTH_IclR"/>
    <property type="match status" value="1"/>
</dbReference>
<proteinExistence type="predicted"/>
<dbReference type="GO" id="GO:0003700">
    <property type="term" value="F:DNA-binding transcription factor activity"/>
    <property type="evidence" value="ECO:0007669"/>
    <property type="project" value="TreeGrafter"/>
</dbReference>
<feature type="domain" description="IclR-ED" evidence="9">
    <location>
        <begin position="85"/>
        <end position="268"/>
    </location>
</feature>
<comment type="caution">
    <text evidence="10">The sequence shown here is derived from an EMBL/GenBank/DDBJ whole genome shotgun (WGS) entry which is preliminary data.</text>
</comment>
<keyword evidence="2" id="KW-0805">Transcription regulation</keyword>